<evidence type="ECO:0000313" key="15">
    <source>
        <dbReference type="EMBL" id="KAG0586033.1"/>
    </source>
</evidence>
<dbReference type="Pfam" id="PF00071">
    <property type="entry name" value="Ras"/>
    <property type="match status" value="1"/>
</dbReference>
<evidence type="ECO:0000256" key="7">
    <source>
        <dbReference type="ARBA" id="ARBA00022787"/>
    </source>
</evidence>
<dbReference type="FunFam" id="1.10.238.10:FF:000011">
    <property type="entry name" value="Mitochondrial Rho GTPase"/>
    <property type="match status" value="1"/>
</dbReference>
<protein>
    <recommendedName>
        <fullName evidence="14">EF hand associated type-2 domain-containing protein</fullName>
    </recommendedName>
</protein>
<evidence type="ECO:0000256" key="12">
    <source>
        <dbReference type="ARBA" id="ARBA00023134"/>
    </source>
</evidence>
<keyword evidence="7" id="KW-1000">Mitochondrion outer membrane</keyword>
<evidence type="ECO:0000259" key="14">
    <source>
        <dbReference type="Pfam" id="PF08356"/>
    </source>
</evidence>
<name>A0A8T0IUI4_CERPU</name>
<evidence type="ECO:0000256" key="4">
    <source>
        <dbReference type="ARBA" id="ARBA00022723"/>
    </source>
</evidence>
<keyword evidence="11" id="KW-0496">Mitochondrion</keyword>
<dbReference type="PANTHER" id="PTHR46819">
    <property type="entry name" value="EF-HAND CALCIUM-BINDING DOMAIN-CONTAINING PROTEIN 7"/>
    <property type="match status" value="1"/>
</dbReference>
<evidence type="ECO:0000256" key="9">
    <source>
        <dbReference type="ARBA" id="ARBA00022837"/>
    </source>
</evidence>
<dbReference type="GO" id="GO:0003924">
    <property type="term" value="F:GTPase activity"/>
    <property type="evidence" value="ECO:0007669"/>
    <property type="project" value="InterPro"/>
</dbReference>
<comment type="caution">
    <text evidence="15">The sequence shown here is derived from an EMBL/GenBank/DDBJ whole genome shotgun (WGS) entry which is preliminary data.</text>
</comment>
<dbReference type="GO" id="GO:0005525">
    <property type="term" value="F:GTP binding"/>
    <property type="evidence" value="ECO:0007669"/>
    <property type="project" value="UniProtKB-KW"/>
</dbReference>
<keyword evidence="12" id="KW-0342">GTP-binding</keyword>
<dbReference type="SUPFAM" id="SSF47473">
    <property type="entry name" value="EF-hand"/>
    <property type="match status" value="1"/>
</dbReference>
<keyword evidence="4" id="KW-0479">Metal-binding</keyword>
<dbReference type="InterPro" id="IPR013567">
    <property type="entry name" value="EF_hand_assoc_2"/>
</dbReference>
<dbReference type="Gene3D" id="1.10.238.10">
    <property type="entry name" value="EF-hand"/>
    <property type="match status" value="2"/>
</dbReference>
<dbReference type="PANTHER" id="PTHR46819:SF1">
    <property type="entry name" value="EF-HAND CALCIUM-BINDING DOMAIN-CONTAINING PROTEIN 7"/>
    <property type="match status" value="1"/>
</dbReference>
<organism evidence="15 16">
    <name type="scientific">Ceratodon purpureus</name>
    <name type="common">Fire moss</name>
    <name type="synonym">Dicranum purpureum</name>
    <dbReference type="NCBI Taxonomy" id="3225"/>
    <lineage>
        <taxon>Eukaryota</taxon>
        <taxon>Viridiplantae</taxon>
        <taxon>Streptophyta</taxon>
        <taxon>Embryophyta</taxon>
        <taxon>Bryophyta</taxon>
        <taxon>Bryophytina</taxon>
        <taxon>Bryopsida</taxon>
        <taxon>Dicranidae</taxon>
        <taxon>Pseudoditrichales</taxon>
        <taxon>Ditrichaceae</taxon>
        <taxon>Ceratodon</taxon>
    </lineage>
</organism>
<dbReference type="EMBL" id="CM026422">
    <property type="protein sequence ID" value="KAG0586033.1"/>
    <property type="molecule type" value="Genomic_DNA"/>
</dbReference>
<keyword evidence="13" id="KW-0472">Membrane</keyword>
<evidence type="ECO:0000313" key="16">
    <source>
        <dbReference type="Proteomes" id="UP000822688"/>
    </source>
</evidence>
<evidence type="ECO:0000256" key="5">
    <source>
        <dbReference type="ARBA" id="ARBA00022737"/>
    </source>
</evidence>
<comment type="subcellular location">
    <subcellularLocation>
        <location evidence="1">Mitochondrion outer membrane</location>
        <topology evidence="1">Single-pass type IV membrane protein</topology>
    </subcellularLocation>
</comment>
<dbReference type="SUPFAM" id="SSF52540">
    <property type="entry name" value="P-loop containing nucleoside triphosphate hydrolases"/>
    <property type="match status" value="1"/>
</dbReference>
<keyword evidence="16" id="KW-1185">Reference proteome</keyword>
<accession>A0A8T0IUI4</accession>
<evidence type="ECO:0000256" key="6">
    <source>
        <dbReference type="ARBA" id="ARBA00022741"/>
    </source>
</evidence>
<evidence type="ECO:0000256" key="11">
    <source>
        <dbReference type="ARBA" id="ARBA00023128"/>
    </source>
</evidence>
<dbReference type="GO" id="GO:0005741">
    <property type="term" value="C:mitochondrial outer membrane"/>
    <property type="evidence" value="ECO:0007669"/>
    <property type="project" value="UniProtKB-SubCell"/>
</dbReference>
<evidence type="ECO:0000256" key="2">
    <source>
        <dbReference type="ARBA" id="ARBA00007981"/>
    </source>
</evidence>
<keyword evidence="3" id="KW-0812">Transmembrane</keyword>
<keyword evidence="6" id="KW-0547">Nucleotide-binding</keyword>
<keyword evidence="10" id="KW-1133">Transmembrane helix</keyword>
<dbReference type="InterPro" id="IPR011992">
    <property type="entry name" value="EF-hand-dom_pair"/>
</dbReference>
<reference evidence="15" key="1">
    <citation type="submission" date="2020-06" db="EMBL/GenBank/DDBJ databases">
        <title>WGS assembly of Ceratodon purpureus strain R40.</title>
        <authorList>
            <person name="Carey S.B."/>
            <person name="Jenkins J."/>
            <person name="Shu S."/>
            <person name="Lovell J.T."/>
            <person name="Sreedasyam A."/>
            <person name="Maumus F."/>
            <person name="Tiley G.P."/>
            <person name="Fernandez-Pozo N."/>
            <person name="Barry K."/>
            <person name="Chen C."/>
            <person name="Wang M."/>
            <person name="Lipzen A."/>
            <person name="Daum C."/>
            <person name="Saski C.A."/>
            <person name="Payton A.C."/>
            <person name="Mcbreen J.C."/>
            <person name="Conrad R.E."/>
            <person name="Kollar L.M."/>
            <person name="Olsson S."/>
            <person name="Huttunen S."/>
            <person name="Landis J.B."/>
            <person name="Wickett N.J."/>
            <person name="Johnson M.G."/>
            <person name="Rensing S.A."/>
            <person name="Grimwood J."/>
            <person name="Schmutz J."/>
            <person name="Mcdaniel S.F."/>
        </authorList>
    </citation>
    <scope>NUCLEOTIDE SEQUENCE</scope>
    <source>
        <strain evidence="15">R40</strain>
    </source>
</reference>
<sequence>MQEGGFVVLTYSCDRPQTLERLSSYWWPELRRLEIEVPIIVVGCKLDLRDDSRSSLEQVIAPLMEEFREIETCIECSALKQIQVTEVFNYAQKAVLHPTAPLFNQETPTLKPRYIAALKRIFILCDKDMDCALNDAELNEFQVKCFSAPLQASEIEGVKDVVSEKMPEGVNANGLTLRGFLFLHALFVERGRLETTWTVLRKFGYDDEIMLRKDLIQNPSFKRNPESSVELSEKAIEFLKKMLTTFDEEKDSALRPQEVEELVSTAPSRHDHWNQCSIPPESGQCTPRACRIPPRLVRSEGRAANNRGRLQIENDRCCQTKTSVRGPANIRHCLASLRCCVK</sequence>
<evidence type="ECO:0000256" key="3">
    <source>
        <dbReference type="ARBA" id="ARBA00022692"/>
    </source>
</evidence>
<dbReference type="InterPro" id="IPR052266">
    <property type="entry name" value="Miro-EF-hand_domain"/>
</dbReference>
<dbReference type="GO" id="GO:0046872">
    <property type="term" value="F:metal ion binding"/>
    <property type="evidence" value="ECO:0007669"/>
    <property type="project" value="UniProtKB-KW"/>
</dbReference>
<keyword evidence="5" id="KW-0677">Repeat</keyword>
<dbReference type="InterPro" id="IPR027417">
    <property type="entry name" value="P-loop_NTPase"/>
</dbReference>
<comment type="similarity">
    <text evidence="2">Belongs to the mitochondrial Rho GTPase family.</text>
</comment>
<evidence type="ECO:0000256" key="8">
    <source>
        <dbReference type="ARBA" id="ARBA00022801"/>
    </source>
</evidence>
<evidence type="ECO:0000256" key="13">
    <source>
        <dbReference type="ARBA" id="ARBA00023136"/>
    </source>
</evidence>
<dbReference type="InterPro" id="IPR001806">
    <property type="entry name" value="Small_GTPase"/>
</dbReference>
<dbReference type="Pfam" id="PF08356">
    <property type="entry name" value="EF_assoc_2"/>
    <property type="match status" value="1"/>
</dbReference>
<keyword evidence="8" id="KW-0378">Hydrolase</keyword>
<feature type="domain" description="EF hand associated type-2" evidence="14">
    <location>
        <begin position="149"/>
        <end position="235"/>
    </location>
</feature>
<evidence type="ECO:0000256" key="10">
    <source>
        <dbReference type="ARBA" id="ARBA00022989"/>
    </source>
</evidence>
<keyword evidence="9" id="KW-0106">Calcium</keyword>
<dbReference type="SMART" id="SM00174">
    <property type="entry name" value="RHO"/>
    <property type="match status" value="1"/>
</dbReference>
<dbReference type="AlphaFoldDB" id="A0A8T0IUI4"/>
<dbReference type="Proteomes" id="UP000822688">
    <property type="component" value="Chromosome 2"/>
</dbReference>
<dbReference type="Gene3D" id="3.40.50.300">
    <property type="entry name" value="P-loop containing nucleotide triphosphate hydrolases"/>
    <property type="match status" value="1"/>
</dbReference>
<gene>
    <name evidence="15" type="ORF">KC19_2G058300</name>
</gene>
<proteinExistence type="inferred from homology"/>
<evidence type="ECO:0000256" key="1">
    <source>
        <dbReference type="ARBA" id="ARBA00004200"/>
    </source>
</evidence>